<feature type="compositionally biased region" description="Low complexity" evidence="2">
    <location>
        <begin position="381"/>
        <end position="395"/>
    </location>
</feature>
<evidence type="ECO:0000313" key="6">
    <source>
        <dbReference type="Proteomes" id="UP000051487"/>
    </source>
</evidence>
<dbReference type="InterPro" id="IPR038765">
    <property type="entry name" value="Papain-like_cys_pep_sf"/>
</dbReference>
<dbReference type="GO" id="GO:0008270">
    <property type="term" value="F:zinc ion binding"/>
    <property type="evidence" value="ECO:0007669"/>
    <property type="project" value="UniProtKB-KW"/>
</dbReference>
<dbReference type="SUPFAM" id="SSF54001">
    <property type="entry name" value="Cysteine proteinases"/>
    <property type="match status" value="1"/>
</dbReference>
<feature type="region of interest" description="Disordered" evidence="2">
    <location>
        <begin position="456"/>
        <end position="549"/>
    </location>
</feature>
<feature type="region of interest" description="Disordered" evidence="2">
    <location>
        <begin position="669"/>
        <end position="688"/>
    </location>
</feature>
<keyword evidence="1" id="KW-0863">Zinc-finger</keyword>
<dbReference type="AlphaFoldDB" id="A0AAN4PQR4"/>
<dbReference type="InterPro" id="IPR001394">
    <property type="entry name" value="Peptidase_C19_UCH"/>
</dbReference>
<dbReference type="Pfam" id="PF00443">
    <property type="entry name" value="UCH"/>
    <property type="match status" value="1"/>
</dbReference>
<dbReference type="GO" id="GO:0005829">
    <property type="term" value="C:cytosol"/>
    <property type="evidence" value="ECO:0007669"/>
    <property type="project" value="TreeGrafter"/>
</dbReference>
<feature type="compositionally biased region" description="Polar residues" evidence="2">
    <location>
        <begin position="348"/>
        <end position="380"/>
    </location>
</feature>
<feature type="domain" description="SWIM-type" evidence="4">
    <location>
        <begin position="643"/>
        <end position="725"/>
    </location>
</feature>
<dbReference type="GO" id="GO:0005634">
    <property type="term" value="C:nucleus"/>
    <property type="evidence" value="ECO:0007669"/>
    <property type="project" value="TreeGrafter"/>
</dbReference>
<dbReference type="GO" id="GO:0004843">
    <property type="term" value="F:cysteine-type deubiquitinase activity"/>
    <property type="evidence" value="ECO:0007669"/>
    <property type="project" value="InterPro"/>
</dbReference>
<dbReference type="PROSITE" id="PS50235">
    <property type="entry name" value="USP_3"/>
    <property type="match status" value="1"/>
</dbReference>
<evidence type="ECO:0000256" key="1">
    <source>
        <dbReference type="PROSITE-ProRule" id="PRU00325"/>
    </source>
</evidence>
<dbReference type="PANTHER" id="PTHR24006:SF937">
    <property type="entry name" value="UBIQUITIN CARBOXYL-TERMINAL HYDROLASE"/>
    <property type="match status" value="1"/>
</dbReference>
<dbReference type="PANTHER" id="PTHR24006">
    <property type="entry name" value="UBIQUITIN CARBOXYL-TERMINAL HYDROLASE"/>
    <property type="match status" value="1"/>
</dbReference>
<comment type="caution">
    <text evidence="5">The sequence shown here is derived from an EMBL/GenBank/DDBJ whole genome shotgun (WGS) entry which is preliminary data.</text>
</comment>
<dbReference type="InterPro" id="IPR028889">
    <property type="entry name" value="USP"/>
</dbReference>
<feature type="region of interest" description="Disordered" evidence="2">
    <location>
        <begin position="345"/>
        <end position="395"/>
    </location>
</feature>
<evidence type="ECO:0000259" key="3">
    <source>
        <dbReference type="PROSITE" id="PS50235"/>
    </source>
</evidence>
<reference evidence="5 6" key="1">
    <citation type="submission" date="2015-11" db="EMBL/GenBank/DDBJ databases">
        <title>Aspergillus lentulus strain IFM 54703T.</title>
        <authorList>
            <person name="Kusuya Y."/>
            <person name="Sakai K."/>
            <person name="Kamei K."/>
            <person name="Takahashi H."/>
            <person name="Yaguchi T."/>
        </authorList>
    </citation>
    <scope>NUCLEOTIDE SEQUENCE [LARGE SCALE GENOMIC DNA]</scope>
    <source>
        <strain evidence="5 6">IFM 54703</strain>
    </source>
</reference>
<feature type="domain" description="USP" evidence="3">
    <location>
        <begin position="34"/>
        <end position="341"/>
    </location>
</feature>
<evidence type="ECO:0008006" key="7">
    <source>
        <dbReference type="Google" id="ProtNLM"/>
    </source>
</evidence>
<gene>
    <name evidence="5" type="ORF">ALT_8376</name>
</gene>
<dbReference type="GO" id="GO:0016579">
    <property type="term" value="P:protein deubiquitination"/>
    <property type="evidence" value="ECO:0007669"/>
    <property type="project" value="InterPro"/>
</dbReference>
<accession>A0AAN4PQR4</accession>
<evidence type="ECO:0000256" key="2">
    <source>
        <dbReference type="SAM" id="MobiDB-lite"/>
    </source>
</evidence>
<name>A0AAN4PQR4_ASPLE</name>
<dbReference type="InterPro" id="IPR007527">
    <property type="entry name" value="Znf_SWIM"/>
</dbReference>
<keyword evidence="1" id="KW-0479">Metal-binding</keyword>
<evidence type="ECO:0000313" key="5">
    <source>
        <dbReference type="EMBL" id="GAQ11055.1"/>
    </source>
</evidence>
<dbReference type="InterPro" id="IPR050164">
    <property type="entry name" value="Peptidase_C19"/>
</dbReference>
<dbReference type="Gene3D" id="3.90.70.10">
    <property type="entry name" value="Cysteine proteinases"/>
    <property type="match status" value="1"/>
</dbReference>
<feature type="compositionally biased region" description="Polar residues" evidence="2">
    <location>
        <begin position="537"/>
        <end position="546"/>
    </location>
</feature>
<dbReference type="CDD" id="cd02257">
    <property type="entry name" value="Peptidase_C19"/>
    <property type="match status" value="1"/>
</dbReference>
<dbReference type="EMBL" id="BCLY01000016">
    <property type="protein sequence ID" value="GAQ11055.1"/>
    <property type="molecule type" value="Genomic_DNA"/>
</dbReference>
<organism evidence="5 6">
    <name type="scientific">Aspergillus lentulus</name>
    <dbReference type="NCBI Taxonomy" id="293939"/>
    <lineage>
        <taxon>Eukaryota</taxon>
        <taxon>Fungi</taxon>
        <taxon>Dikarya</taxon>
        <taxon>Ascomycota</taxon>
        <taxon>Pezizomycotina</taxon>
        <taxon>Eurotiomycetes</taxon>
        <taxon>Eurotiomycetidae</taxon>
        <taxon>Eurotiales</taxon>
        <taxon>Aspergillaceae</taxon>
        <taxon>Aspergillus</taxon>
        <taxon>Aspergillus subgen. Fumigati</taxon>
    </lineage>
</organism>
<protein>
    <recommendedName>
        <fullName evidence="7">USP domain-containing protein</fullName>
    </recommendedName>
</protein>
<proteinExistence type="predicted"/>
<sequence length="757" mass="82492">MANQPTPPSGSLPQQSAVSAAWKHVSLKPSLPTRGFDNNNGQNLCYRNAALTLFLHTPQFLSWCENYWGQSTSNSVPDVVRKLYDMFITYWQCPNRHEQAMETLWTELQSPKYGQLCWQTTLGQQHDTLEMLENIISLLQRHTSQPYNDELMDLMTVVLSGCRVCKTCKQKDSTAGDRVRYLSANLPGSKTATPIEEAIISGMKSETLADCKTCATKQIPHEIQTQIVYPSEILIVQVNRYKESGKLKDEIEVQEELVIPDSLLDDSVKGQGKIGYELYAAIFHIGDDSKSGHYTAAVKGPSGRWVMTNDNRVTFTQTLEKSMSSPDAGKENAYILAYRRLETRRNSADSNTGSSAAVTSSSPKASTIGQSSAPSGYINTGSSNASSSGKGSVKGGVQMKGTIELEGRPIQWTINQQLLLDPGKGALVALGPRARTQRATLQLTFTSEETGEILDGQVTISLKPRGVQKPKRAPSRTADTKGSSAGTKKATDTVSGKAAKPKGVTKKPSSPPKGTRQPEVQDPGDGMNHPTIRPQRHTSTSQSPFSSLPDAQLSQVKSVMLTLHCFFPNELLLALDILDRGLVRRFTRDDHVGEASACSQPQETEPRNAEGPQEDMFYVISTSVAAPTSPSRAPRTRVEPKGYEVRLHAWNCTCPTFTLNAFRDLGPAYTSQSEGEAENETLAEPSPVGDYPTRRYVFGGSLTRGASRLAPPVCKHLLACLLMVRCPRLVSSGNRGQAGPAFLTCEELAAWCAGWGG</sequence>
<keyword evidence="1" id="KW-0862">Zinc</keyword>
<dbReference type="Proteomes" id="UP000051487">
    <property type="component" value="Unassembled WGS sequence"/>
</dbReference>
<dbReference type="PROSITE" id="PS50966">
    <property type="entry name" value="ZF_SWIM"/>
    <property type="match status" value="1"/>
</dbReference>
<evidence type="ECO:0000259" key="4">
    <source>
        <dbReference type="PROSITE" id="PS50966"/>
    </source>
</evidence>